<proteinExistence type="predicted"/>
<name>A0AAV2N054_9HYME</name>
<dbReference type="AlphaFoldDB" id="A0AAV2N054"/>
<organism evidence="1 2">
    <name type="scientific">Lasius platythorax</name>
    <dbReference type="NCBI Taxonomy" id="488582"/>
    <lineage>
        <taxon>Eukaryota</taxon>
        <taxon>Metazoa</taxon>
        <taxon>Ecdysozoa</taxon>
        <taxon>Arthropoda</taxon>
        <taxon>Hexapoda</taxon>
        <taxon>Insecta</taxon>
        <taxon>Pterygota</taxon>
        <taxon>Neoptera</taxon>
        <taxon>Endopterygota</taxon>
        <taxon>Hymenoptera</taxon>
        <taxon>Apocrita</taxon>
        <taxon>Aculeata</taxon>
        <taxon>Formicoidea</taxon>
        <taxon>Formicidae</taxon>
        <taxon>Formicinae</taxon>
        <taxon>Lasius</taxon>
        <taxon>Lasius</taxon>
    </lineage>
</organism>
<dbReference type="Gene3D" id="4.10.60.10">
    <property type="entry name" value="Zinc finger, CCHC-type"/>
    <property type="match status" value="1"/>
</dbReference>
<reference evidence="1" key="1">
    <citation type="submission" date="2024-04" db="EMBL/GenBank/DDBJ databases">
        <authorList>
            <consortium name="Molecular Ecology Group"/>
        </authorList>
    </citation>
    <scope>NUCLEOTIDE SEQUENCE</scope>
</reference>
<dbReference type="EMBL" id="CAXIPU020001106">
    <property type="protein sequence ID" value="CAL1672903.1"/>
    <property type="molecule type" value="Genomic_DNA"/>
</dbReference>
<evidence type="ECO:0008006" key="3">
    <source>
        <dbReference type="Google" id="ProtNLM"/>
    </source>
</evidence>
<dbReference type="GO" id="GO:0003676">
    <property type="term" value="F:nucleic acid binding"/>
    <property type="evidence" value="ECO:0007669"/>
    <property type="project" value="InterPro"/>
</dbReference>
<gene>
    <name evidence="1" type="ORF">LPLAT_LOCUS12888</name>
</gene>
<protein>
    <recommendedName>
        <fullName evidence="3">CCHC-type domain-containing protein</fullName>
    </recommendedName>
</protein>
<evidence type="ECO:0000313" key="2">
    <source>
        <dbReference type="Proteomes" id="UP001497644"/>
    </source>
</evidence>
<dbReference type="SUPFAM" id="SSF57756">
    <property type="entry name" value="Retrovirus zinc finger-like domains"/>
    <property type="match status" value="1"/>
</dbReference>
<dbReference type="Proteomes" id="UP001497644">
    <property type="component" value="Unassembled WGS sequence"/>
</dbReference>
<sequence length="172" mass="18529">MGEVSACGCGCNCQEEKSPNRTLVRVEMLGAKPLQCFRCWGFGHVRFSCTSDIDRSHACFNCGTEGYSLKACVQPSRCVVCEAKGKKSNHRLGSVFCEADRRLKRSGSASVISPGRRTVGSTVAKIDAWDSAMQLKSLLGCSGFIRAAYSGLAGWVVRCSGTYSGINPLVRE</sequence>
<dbReference type="InterPro" id="IPR036875">
    <property type="entry name" value="Znf_CCHC_sf"/>
</dbReference>
<evidence type="ECO:0000313" key="1">
    <source>
        <dbReference type="EMBL" id="CAL1672903.1"/>
    </source>
</evidence>
<comment type="caution">
    <text evidence="1">The sequence shown here is derived from an EMBL/GenBank/DDBJ whole genome shotgun (WGS) entry which is preliminary data.</text>
</comment>
<accession>A0AAV2N054</accession>
<dbReference type="GO" id="GO:0008270">
    <property type="term" value="F:zinc ion binding"/>
    <property type="evidence" value="ECO:0007669"/>
    <property type="project" value="InterPro"/>
</dbReference>
<keyword evidence="2" id="KW-1185">Reference proteome</keyword>